<dbReference type="Pfam" id="PF11905">
    <property type="entry name" value="DUF3425"/>
    <property type="match status" value="1"/>
</dbReference>
<gene>
    <name evidence="2" type="ORF">B0T11DRAFT_296862</name>
</gene>
<sequence>MSSNSNHEDETGEPVETSAVRAEKKRYSDRVAQQRHRQRRKDYISDLEAQLRLFKDGGESQMAQIVSENTRLRKELERTNSMLGGIRELLGTKGEPGASTAAGSDVPGVSGSESARPSALAAVEEGAASGSNEVEGLLGSGGDVATAKPSAGIFGLGPFSDLLPAQQASESFGVSSAPLQATSAYGTTTGGPGSILSSQSHGFSTPEPDLDQASNWWLDPSLDAQKSQYHDGPGQRPQEATSMPWSLGAGSLPSQRSAAPSSAPGPGENTGPSSQQYQQQRQGARSPTSSGTLCNLVQLFGQADPRQWDTMFTSMSSVHFTRHHYAIPPRVPLPPPGHDVEMHGMLHIARTHMNELGPPTLRDFVAKDTPNPLSREIKVFADPMLKANMTAEYFAAYWILYLLFRWQAVLDEPTYRELPSWLRPTKLQLEIEHHFLFDQIPWPDLRDELIKLSLTNMPEAFSCVEDIGRYLRVNMHTTYEWSESNLPLLRRDLSNLGRWKLAPDFFRNHPQFVWTSAR</sequence>
<dbReference type="EMBL" id="JAGPXD010000002">
    <property type="protein sequence ID" value="KAH7369352.1"/>
    <property type="molecule type" value="Genomic_DNA"/>
</dbReference>
<reference evidence="2" key="1">
    <citation type="journal article" date="2021" name="Nat. Commun.">
        <title>Genetic determinants of endophytism in the Arabidopsis root mycobiome.</title>
        <authorList>
            <person name="Mesny F."/>
            <person name="Miyauchi S."/>
            <person name="Thiergart T."/>
            <person name="Pickel B."/>
            <person name="Atanasova L."/>
            <person name="Karlsson M."/>
            <person name="Huettel B."/>
            <person name="Barry K.W."/>
            <person name="Haridas S."/>
            <person name="Chen C."/>
            <person name="Bauer D."/>
            <person name="Andreopoulos W."/>
            <person name="Pangilinan J."/>
            <person name="LaButti K."/>
            <person name="Riley R."/>
            <person name="Lipzen A."/>
            <person name="Clum A."/>
            <person name="Drula E."/>
            <person name="Henrissat B."/>
            <person name="Kohler A."/>
            <person name="Grigoriev I.V."/>
            <person name="Martin F.M."/>
            <person name="Hacquard S."/>
        </authorList>
    </citation>
    <scope>NUCLEOTIDE SEQUENCE</scope>
    <source>
        <strain evidence="2">MPI-CAGE-AT-0016</strain>
    </source>
</reference>
<feature type="region of interest" description="Disordered" evidence="1">
    <location>
        <begin position="1"/>
        <end position="43"/>
    </location>
</feature>
<dbReference type="PANTHER" id="PTHR37012">
    <property type="entry name" value="B-ZIP TRANSCRIPTION FACTOR (EUROFUNG)-RELATED"/>
    <property type="match status" value="1"/>
</dbReference>
<name>A0A8K0TTK2_9PEZI</name>
<dbReference type="CDD" id="cd14688">
    <property type="entry name" value="bZIP_YAP"/>
    <property type="match status" value="1"/>
</dbReference>
<dbReference type="PANTHER" id="PTHR37012:SF2">
    <property type="entry name" value="BZIP DOMAIN-CONTAINING PROTEIN-RELATED"/>
    <property type="match status" value="1"/>
</dbReference>
<dbReference type="Gene3D" id="1.20.5.170">
    <property type="match status" value="1"/>
</dbReference>
<comment type="caution">
    <text evidence="2">The sequence shown here is derived from an EMBL/GenBank/DDBJ whole genome shotgun (WGS) entry which is preliminary data.</text>
</comment>
<accession>A0A8K0TTK2</accession>
<feature type="region of interest" description="Disordered" evidence="1">
    <location>
        <begin position="91"/>
        <end position="116"/>
    </location>
</feature>
<organism evidence="2 3">
    <name type="scientific">Plectosphaerella cucumerina</name>
    <dbReference type="NCBI Taxonomy" id="40658"/>
    <lineage>
        <taxon>Eukaryota</taxon>
        <taxon>Fungi</taxon>
        <taxon>Dikarya</taxon>
        <taxon>Ascomycota</taxon>
        <taxon>Pezizomycotina</taxon>
        <taxon>Sordariomycetes</taxon>
        <taxon>Hypocreomycetidae</taxon>
        <taxon>Glomerellales</taxon>
        <taxon>Plectosphaerellaceae</taxon>
        <taxon>Plectosphaerella</taxon>
    </lineage>
</organism>
<evidence type="ECO:0000313" key="2">
    <source>
        <dbReference type="EMBL" id="KAH7369352.1"/>
    </source>
</evidence>
<protein>
    <recommendedName>
        <fullName evidence="4">BZIP domain-containing protein</fullName>
    </recommendedName>
</protein>
<dbReference type="SUPFAM" id="SSF57959">
    <property type="entry name" value="Leucine zipper domain"/>
    <property type="match status" value="1"/>
</dbReference>
<dbReference type="Proteomes" id="UP000813385">
    <property type="component" value="Unassembled WGS sequence"/>
</dbReference>
<feature type="compositionally biased region" description="Low complexity" evidence="1">
    <location>
        <begin position="257"/>
        <end position="267"/>
    </location>
</feature>
<feature type="region of interest" description="Disordered" evidence="1">
    <location>
        <begin position="183"/>
        <end position="290"/>
    </location>
</feature>
<evidence type="ECO:0008006" key="4">
    <source>
        <dbReference type="Google" id="ProtNLM"/>
    </source>
</evidence>
<dbReference type="InterPro" id="IPR046347">
    <property type="entry name" value="bZIP_sf"/>
</dbReference>
<evidence type="ECO:0000313" key="3">
    <source>
        <dbReference type="Proteomes" id="UP000813385"/>
    </source>
</evidence>
<evidence type="ECO:0000256" key="1">
    <source>
        <dbReference type="SAM" id="MobiDB-lite"/>
    </source>
</evidence>
<dbReference type="InterPro" id="IPR021833">
    <property type="entry name" value="DUF3425"/>
</dbReference>
<dbReference type="OrthoDB" id="2985014at2759"/>
<proteinExistence type="predicted"/>
<keyword evidence="3" id="KW-1185">Reference proteome</keyword>
<dbReference type="AlphaFoldDB" id="A0A8K0TTK2"/>
<dbReference type="GO" id="GO:0003700">
    <property type="term" value="F:DNA-binding transcription factor activity"/>
    <property type="evidence" value="ECO:0007669"/>
    <property type="project" value="InterPro"/>
</dbReference>